<dbReference type="PROSITE" id="PS51918">
    <property type="entry name" value="RADICAL_SAM"/>
    <property type="match status" value="1"/>
</dbReference>
<evidence type="ECO:0000313" key="5">
    <source>
        <dbReference type="EMBL" id="PXX78259.1"/>
    </source>
</evidence>
<dbReference type="InterPro" id="IPR058240">
    <property type="entry name" value="rSAM_sf"/>
</dbReference>
<keyword evidence="5" id="KW-0456">Lyase</keyword>
<dbReference type="SFLD" id="SFLDG01084">
    <property type="entry name" value="Uncharacterised_Radical_SAM_Su"/>
    <property type="match status" value="1"/>
</dbReference>
<dbReference type="Proteomes" id="UP000247612">
    <property type="component" value="Unassembled WGS sequence"/>
</dbReference>
<dbReference type="Gene3D" id="3.80.30.30">
    <property type="match status" value="1"/>
</dbReference>
<evidence type="ECO:0000256" key="1">
    <source>
        <dbReference type="ARBA" id="ARBA00022723"/>
    </source>
</evidence>
<sequence length="284" mass="33061">MNEIHCRNALTKSKGRFPYDYELNPYRGCAHHCQYCYAMYTHRYLEDDGHFFDHVHVKSNIVEALRSQLTAPSWKHKIIGIGTVCDAYQPIEAEMKLMPEILKLLIETATPCVISTKSALILRDKALLDELAEKVPVIVAFSINTVDEELRKIMEPNASPIQGRIMALRAFRDSKVKTGLHTIPIIPMLTDSRENLEALLQLAHEADYFTCGTMYLRGETRKAFMAFIERQYPHLKRTFMQLYAKGSLDKEYKKQLYSWLRPRMKDINTDYQQFLIMNEQLSLF</sequence>
<dbReference type="PANTHER" id="PTHR43432:SF5">
    <property type="entry name" value="ELP3_MIAA_NIFB-LIKE RADICAL SAM CORE DOMAIN-CONTAINING PROTEIN"/>
    <property type="match status" value="1"/>
</dbReference>
<dbReference type="SFLD" id="SFLDS00029">
    <property type="entry name" value="Radical_SAM"/>
    <property type="match status" value="1"/>
</dbReference>
<dbReference type="Pfam" id="PF04055">
    <property type="entry name" value="Radical_SAM"/>
    <property type="match status" value="1"/>
</dbReference>
<dbReference type="CDD" id="cd01335">
    <property type="entry name" value="Radical_SAM"/>
    <property type="match status" value="1"/>
</dbReference>
<evidence type="ECO:0000256" key="3">
    <source>
        <dbReference type="ARBA" id="ARBA00023014"/>
    </source>
</evidence>
<evidence type="ECO:0000259" key="4">
    <source>
        <dbReference type="PROSITE" id="PS51918"/>
    </source>
</evidence>
<dbReference type="EMBL" id="QJKH01000008">
    <property type="protein sequence ID" value="PXX78259.1"/>
    <property type="molecule type" value="Genomic_DNA"/>
</dbReference>
<name>A0A318KKF1_9FIRM</name>
<dbReference type="RefSeq" id="WP_022936715.1">
    <property type="nucleotide sequence ID" value="NZ_CABKRQ010000001.1"/>
</dbReference>
<gene>
    <name evidence="5" type="ORF">DES51_108187</name>
</gene>
<dbReference type="OrthoDB" id="9785699at2"/>
<keyword evidence="1" id="KW-0479">Metal-binding</keyword>
<organism evidence="5 6">
    <name type="scientific">Dielma fastidiosa</name>
    <dbReference type="NCBI Taxonomy" id="1034346"/>
    <lineage>
        <taxon>Bacteria</taxon>
        <taxon>Bacillati</taxon>
        <taxon>Bacillota</taxon>
        <taxon>Erysipelotrichia</taxon>
        <taxon>Erysipelotrichales</taxon>
        <taxon>Erysipelotrichaceae</taxon>
        <taxon>Dielma</taxon>
    </lineage>
</organism>
<dbReference type="SUPFAM" id="SSF102114">
    <property type="entry name" value="Radical SAM enzymes"/>
    <property type="match status" value="1"/>
</dbReference>
<keyword evidence="3" id="KW-0411">Iron-sulfur</keyword>
<dbReference type="InterPro" id="IPR040086">
    <property type="entry name" value="MJ0683-like"/>
</dbReference>
<dbReference type="SMART" id="SM00729">
    <property type="entry name" value="Elp3"/>
    <property type="match status" value="1"/>
</dbReference>
<keyword evidence="2" id="KW-0408">Iron</keyword>
<protein>
    <submittedName>
        <fullName evidence="5">DNA repair photolyase</fullName>
    </submittedName>
</protein>
<dbReference type="InterPro" id="IPR006638">
    <property type="entry name" value="Elp3/MiaA/NifB-like_rSAM"/>
</dbReference>
<accession>A0A318KKF1</accession>
<feature type="domain" description="Radical SAM core" evidence="4">
    <location>
        <begin position="13"/>
        <end position="249"/>
    </location>
</feature>
<evidence type="ECO:0000313" key="6">
    <source>
        <dbReference type="Proteomes" id="UP000247612"/>
    </source>
</evidence>
<dbReference type="AlphaFoldDB" id="A0A318KKF1"/>
<keyword evidence="6" id="KW-1185">Reference proteome</keyword>
<comment type="caution">
    <text evidence="5">The sequence shown here is derived from an EMBL/GenBank/DDBJ whole genome shotgun (WGS) entry which is preliminary data.</text>
</comment>
<reference evidence="5 6" key="1">
    <citation type="submission" date="2018-05" db="EMBL/GenBank/DDBJ databases">
        <title>Genomic Encyclopedia of Type Strains, Phase IV (KMG-IV): sequencing the most valuable type-strain genomes for metagenomic binning, comparative biology and taxonomic classification.</title>
        <authorList>
            <person name="Goeker M."/>
        </authorList>
    </citation>
    <scope>NUCLEOTIDE SEQUENCE [LARGE SCALE GENOMIC DNA]</scope>
    <source>
        <strain evidence="5 6">JC118</strain>
    </source>
</reference>
<dbReference type="GO" id="GO:0046872">
    <property type="term" value="F:metal ion binding"/>
    <property type="evidence" value="ECO:0007669"/>
    <property type="project" value="UniProtKB-KW"/>
</dbReference>
<dbReference type="GO" id="GO:0016829">
    <property type="term" value="F:lyase activity"/>
    <property type="evidence" value="ECO:0007669"/>
    <property type="project" value="UniProtKB-KW"/>
</dbReference>
<dbReference type="InterPro" id="IPR007197">
    <property type="entry name" value="rSAM"/>
</dbReference>
<dbReference type="GO" id="GO:0051536">
    <property type="term" value="F:iron-sulfur cluster binding"/>
    <property type="evidence" value="ECO:0007669"/>
    <property type="project" value="UniProtKB-KW"/>
</dbReference>
<evidence type="ECO:0000256" key="2">
    <source>
        <dbReference type="ARBA" id="ARBA00023004"/>
    </source>
</evidence>
<dbReference type="PANTHER" id="PTHR43432">
    <property type="entry name" value="SLR0285 PROTEIN"/>
    <property type="match status" value="1"/>
</dbReference>
<proteinExistence type="predicted"/>